<dbReference type="FunFam" id="3.90.1170.10:FF:000001">
    <property type="entry name" value="50S ribosomal protein L16"/>
    <property type="match status" value="1"/>
</dbReference>
<evidence type="ECO:0000256" key="8">
    <source>
        <dbReference type="RuleBase" id="RU004413"/>
    </source>
</evidence>
<dbReference type="GO" id="GO:0006412">
    <property type="term" value="P:translation"/>
    <property type="evidence" value="ECO:0007669"/>
    <property type="project" value="UniProtKB-UniRule"/>
</dbReference>
<comment type="caution">
    <text evidence="11">The sequence shown here is derived from an EMBL/GenBank/DDBJ whole genome shotgun (WGS) entry which is preliminary data.</text>
</comment>
<keyword evidence="2 7" id="KW-0820">tRNA-binding</keyword>
<dbReference type="PANTHER" id="PTHR12220">
    <property type="entry name" value="50S/60S RIBOSOMAL PROTEIN L16"/>
    <property type="match status" value="1"/>
</dbReference>
<protein>
    <recommendedName>
        <fullName evidence="6 7">Large ribosomal subunit protein uL16</fullName>
    </recommendedName>
</protein>
<dbReference type="EMBL" id="VDCH01000023">
    <property type="protein sequence ID" value="TNJ38283.1"/>
    <property type="molecule type" value="Genomic_DNA"/>
</dbReference>
<keyword evidence="5 7" id="KW-0687">Ribonucleoprotein</keyword>
<sequence length="139" mass="15717">MLMPKRVQYRKSQRGRMKGNAQRGTAVSFGTFGLKALEPAWITSRQIEAARVAMNRYMKRDGKIWIRIFPDKPVSKKPAETRMGSGKGSPEFWVAVVKPGRVMFEADGVSREIAAEAFRLAAKKLPIKTKFIVRPDYEG</sequence>
<evidence type="ECO:0000256" key="2">
    <source>
        <dbReference type="ARBA" id="ARBA00022555"/>
    </source>
</evidence>
<evidence type="ECO:0000256" key="10">
    <source>
        <dbReference type="SAM" id="MobiDB-lite"/>
    </source>
</evidence>
<dbReference type="NCBIfam" id="TIGR01164">
    <property type="entry name" value="rplP_bact"/>
    <property type="match status" value="1"/>
</dbReference>
<dbReference type="GO" id="GO:0003735">
    <property type="term" value="F:structural constituent of ribosome"/>
    <property type="evidence" value="ECO:0007669"/>
    <property type="project" value="InterPro"/>
</dbReference>
<evidence type="ECO:0000256" key="6">
    <source>
        <dbReference type="ARBA" id="ARBA00035198"/>
    </source>
</evidence>
<evidence type="ECO:0000256" key="1">
    <source>
        <dbReference type="ARBA" id="ARBA00008931"/>
    </source>
</evidence>
<dbReference type="Proteomes" id="UP000308271">
    <property type="component" value="Unassembled WGS sequence"/>
</dbReference>
<dbReference type="Gene3D" id="3.90.1170.10">
    <property type="entry name" value="Ribosomal protein L10e/L16"/>
    <property type="match status" value="1"/>
</dbReference>
<comment type="function">
    <text evidence="7 9">Binds 23S rRNA and is also seen to make contacts with the A and possibly P site tRNAs.</text>
</comment>
<organism evidence="11 12">
    <name type="scientific">Chlorobaculum thiosulfatiphilum</name>
    <name type="common">Chlorobium limicola f.sp. thiosulfatophilum</name>
    <dbReference type="NCBI Taxonomy" id="115852"/>
    <lineage>
        <taxon>Bacteria</taxon>
        <taxon>Pseudomonadati</taxon>
        <taxon>Chlorobiota</taxon>
        <taxon>Chlorobiia</taxon>
        <taxon>Chlorobiales</taxon>
        <taxon>Chlorobiaceae</taxon>
        <taxon>Chlorobaculum</taxon>
    </lineage>
</organism>
<dbReference type="Pfam" id="PF00252">
    <property type="entry name" value="Ribosomal_L16"/>
    <property type="match status" value="1"/>
</dbReference>
<comment type="subunit">
    <text evidence="7 9">Part of the 50S ribosomal subunit.</text>
</comment>
<dbReference type="InterPro" id="IPR036920">
    <property type="entry name" value="Ribosomal_uL16_sf"/>
</dbReference>
<evidence type="ECO:0000256" key="7">
    <source>
        <dbReference type="HAMAP-Rule" id="MF_01342"/>
    </source>
</evidence>
<keyword evidence="3 7" id="KW-0699">rRNA-binding</keyword>
<dbReference type="CDD" id="cd01433">
    <property type="entry name" value="Ribosomal_L16_L10e"/>
    <property type="match status" value="1"/>
</dbReference>
<dbReference type="OrthoDB" id="9802589at2"/>
<accession>A0A5C4S458</accession>
<feature type="region of interest" description="Disordered" evidence="10">
    <location>
        <begin position="1"/>
        <end position="22"/>
    </location>
</feature>
<evidence type="ECO:0000256" key="4">
    <source>
        <dbReference type="ARBA" id="ARBA00022980"/>
    </source>
</evidence>
<dbReference type="PROSITE" id="PS00586">
    <property type="entry name" value="RIBOSOMAL_L16_1"/>
    <property type="match status" value="1"/>
</dbReference>
<keyword evidence="12" id="KW-1185">Reference proteome</keyword>
<dbReference type="RefSeq" id="WP_139457467.1">
    <property type="nucleotide sequence ID" value="NZ_VDCH01000023.1"/>
</dbReference>
<keyword evidence="4 7" id="KW-0689">Ribosomal protein</keyword>
<dbReference type="PROSITE" id="PS00701">
    <property type="entry name" value="RIBOSOMAL_L16_2"/>
    <property type="match status" value="1"/>
</dbReference>
<evidence type="ECO:0000313" key="11">
    <source>
        <dbReference type="EMBL" id="TNJ38283.1"/>
    </source>
</evidence>
<evidence type="ECO:0000256" key="3">
    <source>
        <dbReference type="ARBA" id="ARBA00022730"/>
    </source>
</evidence>
<dbReference type="InterPro" id="IPR020798">
    <property type="entry name" value="Ribosomal_uL16_CS"/>
</dbReference>
<proteinExistence type="inferred from homology"/>
<keyword evidence="7 9" id="KW-0694">RNA-binding</keyword>
<dbReference type="InterPro" id="IPR000114">
    <property type="entry name" value="Ribosomal_uL16_bact-type"/>
</dbReference>
<dbReference type="GO" id="GO:0000049">
    <property type="term" value="F:tRNA binding"/>
    <property type="evidence" value="ECO:0007669"/>
    <property type="project" value="UniProtKB-KW"/>
</dbReference>
<dbReference type="SUPFAM" id="SSF54686">
    <property type="entry name" value="Ribosomal protein L16p/L10e"/>
    <property type="match status" value="1"/>
</dbReference>
<gene>
    <name evidence="7 11" type="primary">rplP</name>
    <name evidence="11" type="ORF">FGF66_09830</name>
</gene>
<dbReference type="AlphaFoldDB" id="A0A5C4S458"/>
<evidence type="ECO:0000256" key="5">
    <source>
        <dbReference type="ARBA" id="ARBA00023274"/>
    </source>
</evidence>
<dbReference type="GO" id="GO:0019843">
    <property type="term" value="F:rRNA binding"/>
    <property type="evidence" value="ECO:0007669"/>
    <property type="project" value="UniProtKB-UniRule"/>
</dbReference>
<comment type="similarity">
    <text evidence="1 7 8">Belongs to the universal ribosomal protein uL16 family.</text>
</comment>
<dbReference type="PRINTS" id="PR00060">
    <property type="entry name" value="RIBOSOMALL16"/>
</dbReference>
<feature type="compositionally biased region" description="Basic residues" evidence="10">
    <location>
        <begin position="7"/>
        <end position="17"/>
    </location>
</feature>
<dbReference type="HAMAP" id="MF_01342">
    <property type="entry name" value="Ribosomal_uL16"/>
    <property type="match status" value="1"/>
</dbReference>
<dbReference type="PANTHER" id="PTHR12220:SF13">
    <property type="entry name" value="LARGE RIBOSOMAL SUBUNIT PROTEIN UL16M"/>
    <property type="match status" value="1"/>
</dbReference>
<evidence type="ECO:0000313" key="12">
    <source>
        <dbReference type="Proteomes" id="UP000308271"/>
    </source>
</evidence>
<evidence type="ECO:0000256" key="9">
    <source>
        <dbReference type="RuleBase" id="RU004414"/>
    </source>
</evidence>
<dbReference type="InterPro" id="IPR047873">
    <property type="entry name" value="Ribosomal_uL16"/>
</dbReference>
<reference evidence="11 12" key="1">
    <citation type="submission" date="2019-05" db="EMBL/GenBank/DDBJ databases">
        <title>Draft Whole-Genome sequence of the green sulfur bacterium Chlorobaculum thiosulfatiphilum DSM 249.</title>
        <authorList>
            <person name="Meyer T.E."/>
            <person name="Kyndt J.A."/>
        </authorList>
    </citation>
    <scope>NUCLEOTIDE SEQUENCE [LARGE SCALE GENOMIC DNA]</scope>
    <source>
        <strain evidence="11 12">DSM 249</strain>
    </source>
</reference>
<name>A0A5C4S458_CHLTI</name>
<dbReference type="InterPro" id="IPR016180">
    <property type="entry name" value="Ribosomal_uL16_dom"/>
</dbReference>
<dbReference type="GO" id="GO:0022625">
    <property type="term" value="C:cytosolic large ribosomal subunit"/>
    <property type="evidence" value="ECO:0007669"/>
    <property type="project" value="TreeGrafter"/>
</dbReference>